<keyword evidence="2" id="KW-1185">Reference proteome</keyword>
<organism evidence="1 2">
    <name type="scientific">Nocardia abscessus</name>
    <dbReference type="NCBI Taxonomy" id="120957"/>
    <lineage>
        <taxon>Bacteria</taxon>
        <taxon>Bacillati</taxon>
        <taxon>Actinomycetota</taxon>
        <taxon>Actinomycetes</taxon>
        <taxon>Mycobacteriales</taxon>
        <taxon>Nocardiaceae</taxon>
        <taxon>Nocardia</taxon>
    </lineage>
</organism>
<sequence>MREPIPAWGEDAQSRAFTDAVGRRVTLNTWEGKACTAFAESADGNIGINIVPSDASLTAQPSSPGNDICDRNLPGIVAAFERAQRA</sequence>
<dbReference type="EMBL" id="JADLRE010000008">
    <property type="protein sequence ID" value="MBF6225854.1"/>
    <property type="molecule type" value="Genomic_DNA"/>
</dbReference>
<accession>A0ABS0CB43</accession>
<name>A0ABS0CB43_9NOCA</name>
<evidence type="ECO:0000313" key="2">
    <source>
        <dbReference type="Proteomes" id="UP000807309"/>
    </source>
</evidence>
<reference evidence="1 2" key="1">
    <citation type="submission" date="2020-10" db="EMBL/GenBank/DDBJ databases">
        <title>Identification of Nocardia species via Next-generation sequencing and recognition of intraspecies genetic diversity.</title>
        <authorList>
            <person name="Li P."/>
            <person name="Li P."/>
            <person name="Lu B."/>
        </authorList>
    </citation>
    <scope>NUCLEOTIDE SEQUENCE [LARGE SCALE GENOMIC DNA]</scope>
    <source>
        <strain evidence="1 2">N-11</strain>
    </source>
</reference>
<evidence type="ECO:0000313" key="1">
    <source>
        <dbReference type="EMBL" id="MBF6225854.1"/>
    </source>
</evidence>
<protein>
    <submittedName>
        <fullName evidence="1">Uncharacterized protein</fullName>
    </submittedName>
</protein>
<gene>
    <name evidence="1" type="ORF">IU470_12160</name>
</gene>
<comment type="caution">
    <text evidence="1">The sequence shown here is derived from an EMBL/GenBank/DDBJ whole genome shotgun (WGS) entry which is preliminary data.</text>
</comment>
<dbReference type="Proteomes" id="UP000807309">
    <property type="component" value="Unassembled WGS sequence"/>
</dbReference>
<proteinExistence type="predicted"/>
<dbReference type="RefSeq" id="WP_195033055.1">
    <property type="nucleotide sequence ID" value="NZ_JADLRE010000008.1"/>
</dbReference>